<dbReference type="EMBL" id="BJZK01000014">
    <property type="protein sequence ID" value="GEO72137.1"/>
    <property type="molecule type" value="Genomic_DNA"/>
</dbReference>
<organism evidence="5 6">
    <name type="scientific">Levilactobacillus zymae</name>
    <dbReference type="NCBI Taxonomy" id="267363"/>
    <lineage>
        <taxon>Bacteria</taxon>
        <taxon>Bacillati</taxon>
        <taxon>Bacillota</taxon>
        <taxon>Bacilli</taxon>
        <taxon>Lactobacillales</taxon>
        <taxon>Lactobacillaceae</taxon>
        <taxon>Levilactobacillus</taxon>
    </lineage>
</organism>
<evidence type="ECO:0000256" key="1">
    <source>
        <dbReference type="ARBA" id="ARBA00023015"/>
    </source>
</evidence>
<reference evidence="5 6" key="1">
    <citation type="submission" date="2019-07" db="EMBL/GenBank/DDBJ databases">
        <title>Whole genome shotgun sequence of Lactobacillus zymae NBRC 107157.</title>
        <authorList>
            <person name="Hosoyama A."/>
            <person name="Uohara A."/>
            <person name="Ohji S."/>
            <person name="Ichikawa N."/>
        </authorList>
    </citation>
    <scope>NUCLEOTIDE SEQUENCE [LARGE SCALE GENOMIC DNA]</scope>
    <source>
        <strain evidence="5 6">NBRC 107157</strain>
    </source>
</reference>
<dbReference type="Gene3D" id="1.20.120.530">
    <property type="entry name" value="GntR ligand-binding domain-like"/>
    <property type="match status" value="1"/>
</dbReference>
<dbReference type="CDD" id="cd07377">
    <property type="entry name" value="WHTH_GntR"/>
    <property type="match status" value="1"/>
</dbReference>
<protein>
    <recommendedName>
        <fullName evidence="4">HTH gntR-type domain-containing protein</fullName>
    </recommendedName>
</protein>
<evidence type="ECO:0000256" key="3">
    <source>
        <dbReference type="ARBA" id="ARBA00023163"/>
    </source>
</evidence>
<keyword evidence="3" id="KW-0804">Transcription</keyword>
<dbReference type="Proteomes" id="UP000321794">
    <property type="component" value="Unassembled WGS sequence"/>
</dbReference>
<evidence type="ECO:0000313" key="5">
    <source>
        <dbReference type="EMBL" id="GEO72137.1"/>
    </source>
</evidence>
<dbReference type="Pfam" id="PF00392">
    <property type="entry name" value="GntR"/>
    <property type="match status" value="1"/>
</dbReference>
<evidence type="ECO:0000256" key="2">
    <source>
        <dbReference type="ARBA" id="ARBA00023125"/>
    </source>
</evidence>
<dbReference type="InterPro" id="IPR008920">
    <property type="entry name" value="TF_FadR/GntR_C"/>
</dbReference>
<dbReference type="SUPFAM" id="SSF46785">
    <property type="entry name" value="Winged helix' DNA-binding domain"/>
    <property type="match status" value="1"/>
</dbReference>
<dbReference type="SMART" id="SM00345">
    <property type="entry name" value="HTH_GNTR"/>
    <property type="match status" value="1"/>
</dbReference>
<name>A0ABQ0WXE6_9LACO</name>
<keyword evidence="1" id="KW-0805">Transcription regulation</keyword>
<accession>A0ABQ0WXE6</accession>
<dbReference type="PANTHER" id="PTHR43537">
    <property type="entry name" value="TRANSCRIPTIONAL REGULATOR, GNTR FAMILY"/>
    <property type="match status" value="1"/>
</dbReference>
<keyword evidence="6" id="KW-1185">Reference proteome</keyword>
<evidence type="ECO:0000259" key="4">
    <source>
        <dbReference type="PROSITE" id="PS50949"/>
    </source>
</evidence>
<evidence type="ECO:0000313" key="6">
    <source>
        <dbReference type="Proteomes" id="UP000321794"/>
    </source>
</evidence>
<gene>
    <name evidence="5" type="ORF">LZY01_13050</name>
</gene>
<feature type="domain" description="HTH gntR-type" evidence="4">
    <location>
        <begin position="9"/>
        <end position="77"/>
    </location>
</feature>
<sequence length="229" mass="26212">MKFEAIQAVTETEQLVQQVERLILTGQLAVHEKLPSERDLATTLQVSRSVVNRGLQELMRLGFIEVRPRQGNFVADYERNGNLETLNVIINFDGGNYHPAMLKSIFRVRQLIENDMLRQCAPVTSFRALERRFAQIQLAETPTAKALKTFEFYHELAALSQNSVYPLMILNFRSIYLTLGTWLVQAGCGPELERRLQRLVTALAQHQIVTAIQQNTENIAFSLTELLRR</sequence>
<dbReference type="InterPro" id="IPR036390">
    <property type="entry name" value="WH_DNA-bd_sf"/>
</dbReference>
<dbReference type="Gene3D" id="1.10.10.10">
    <property type="entry name" value="Winged helix-like DNA-binding domain superfamily/Winged helix DNA-binding domain"/>
    <property type="match status" value="1"/>
</dbReference>
<proteinExistence type="predicted"/>
<dbReference type="InterPro" id="IPR000524">
    <property type="entry name" value="Tscrpt_reg_HTH_GntR"/>
</dbReference>
<dbReference type="RefSeq" id="WP_057733791.1">
    <property type="nucleotide sequence ID" value="NZ_BJZK01000014.1"/>
</dbReference>
<dbReference type="InterPro" id="IPR028374">
    <property type="entry name" value="FadR_C"/>
</dbReference>
<dbReference type="PANTHER" id="PTHR43537:SF5">
    <property type="entry name" value="UXU OPERON TRANSCRIPTIONAL REGULATOR"/>
    <property type="match status" value="1"/>
</dbReference>
<comment type="caution">
    <text evidence="5">The sequence shown here is derived from an EMBL/GenBank/DDBJ whole genome shotgun (WGS) entry which is preliminary data.</text>
</comment>
<dbReference type="SUPFAM" id="SSF48008">
    <property type="entry name" value="GntR ligand-binding domain-like"/>
    <property type="match status" value="1"/>
</dbReference>
<dbReference type="Pfam" id="PF07840">
    <property type="entry name" value="FadR_C"/>
    <property type="match status" value="1"/>
</dbReference>
<keyword evidence="2" id="KW-0238">DNA-binding</keyword>
<dbReference type="PROSITE" id="PS50949">
    <property type="entry name" value="HTH_GNTR"/>
    <property type="match status" value="1"/>
</dbReference>
<dbReference type="InterPro" id="IPR036388">
    <property type="entry name" value="WH-like_DNA-bd_sf"/>
</dbReference>
<dbReference type="PRINTS" id="PR00035">
    <property type="entry name" value="HTHGNTR"/>
</dbReference>